<sequence length="169" mass="19503">MANTHRSYLKAVRSTLTAALCIENFASQQVERHNKPEVEMGVDQELLMKPVVIARNSQERVLVEASINSVRVSIGIKQADEIEVILCKKFVRFLNQRAEGFFIMRRKPVDGYDISFLITNAHTENFMKPKLVDFLIQFMEDIDKEVSELKLRVNARARIVAQSFLNEFQ</sequence>
<protein>
    <recommendedName>
        <fullName evidence="6">Actin-related protein 2/3 complex subunit 4</fullName>
    </recommendedName>
</protein>
<dbReference type="EMBL" id="FJ600029">
    <property type="protein sequence ID" value="ACU45080.1"/>
    <property type="molecule type" value="mRNA"/>
</dbReference>
<reference evidence="7" key="1">
    <citation type="submission" date="2008-12" db="EMBL/GenBank/DDBJ databases">
        <authorList>
            <person name="Zhang H."/>
            <person name="Lin S."/>
        </authorList>
    </citation>
    <scope>NUCLEOTIDE SEQUENCE</scope>
    <source>
        <strain evidence="7">CCMP1831</strain>
    </source>
</reference>
<dbReference type="PIRSF" id="PIRSF039100">
    <property type="entry name" value="ARPC4"/>
    <property type="match status" value="1"/>
</dbReference>
<evidence type="ECO:0000256" key="2">
    <source>
        <dbReference type="ARBA" id="ARBA00005919"/>
    </source>
</evidence>
<proteinExistence type="evidence at transcript level"/>
<evidence type="ECO:0000256" key="4">
    <source>
        <dbReference type="ARBA" id="ARBA00023203"/>
    </source>
</evidence>
<evidence type="ECO:0000256" key="3">
    <source>
        <dbReference type="ARBA" id="ARBA00022490"/>
    </source>
</evidence>
<dbReference type="GO" id="GO:0034314">
    <property type="term" value="P:Arp2/3 complex-mediated actin nucleation"/>
    <property type="evidence" value="ECO:0007669"/>
    <property type="project" value="UniProtKB-UniRule"/>
</dbReference>
<dbReference type="GO" id="GO:0005885">
    <property type="term" value="C:Arp2/3 protein complex"/>
    <property type="evidence" value="ECO:0007669"/>
    <property type="project" value="UniProtKB-UniRule"/>
</dbReference>
<dbReference type="PANTHER" id="PTHR22629:SF0">
    <property type="entry name" value="ACTIN-RELATED PROTEIN 2_3 COMPLEX SUBUNIT 4"/>
    <property type="match status" value="1"/>
</dbReference>
<dbReference type="PANTHER" id="PTHR22629">
    <property type="entry name" value="ARP2/3 COMPLEX 20 KD SUBUNIT"/>
    <property type="match status" value="1"/>
</dbReference>
<evidence type="ECO:0000256" key="1">
    <source>
        <dbReference type="ARBA" id="ARBA00004245"/>
    </source>
</evidence>
<dbReference type="SUPFAM" id="SSF69645">
    <property type="entry name" value="Arp2/3 complex subunits"/>
    <property type="match status" value="1"/>
</dbReference>
<dbReference type="InterPro" id="IPR008384">
    <property type="entry name" value="ARPC4"/>
</dbReference>
<dbReference type="Gene3D" id="3.30.1460.20">
    <property type="match status" value="1"/>
</dbReference>
<comment type="similarity">
    <text evidence="2 6">Belongs to the ARPC4 family.</text>
</comment>
<dbReference type="GO" id="GO:0030041">
    <property type="term" value="P:actin filament polymerization"/>
    <property type="evidence" value="ECO:0007669"/>
    <property type="project" value="UniProtKB-UniRule"/>
</dbReference>
<keyword evidence="4 6" id="KW-0009">Actin-binding</keyword>
<comment type="function">
    <text evidence="6">Functions as actin-binding component of the Arp2/3 complex which is involved in regulation of actin polymerization and together with an activating nucleation-promoting factor (NPF) mediates the formation of branched actin networks. Seems to contact the mother actin filament.</text>
</comment>
<dbReference type="FunFam" id="3.30.1460.20:FF:000001">
    <property type="entry name" value="Actin-related protein 2/3 complex subunit 4"/>
    <property type="match status" value="1"/>
</dbReference>
<keyword evidence="5 6" id="KW-0206">Cytoskeleton</keyword>
<dbReference type="InterPro" id="IPR034666">
    <property type="entry name" value="ARPC2/4"/>
</dbReference>
<keyword evidence="3 6" id="KW-0963">Cytoplasm</keyword>
<reference evidence="7" key="2">
    <citation type="book" date="2010" name="PROCEEDINGS OF 13TH INTERNATIONAL CONFERENCE ON HARMFUL ALGAE" publisher="International Society For The Study of Harmful Algae" city="Hong Kong, China">
        <title>Dinoflagellate meta-transcriptomics enabled by spliced leader.</title>
        <editorList>
            <person name="Unknown A."/>
        </editorList>
        <authorList>
            <person name="Lin S."/>
            <person name="Zhang H."/>
        </authorList>
    </citation>
    <scope>NUCLEOTIDE SEQUENCE</scope>
    <source>
        <strain evidence="7">CCMP1831</strain>
    </source>
</reference>
<name>E8Z6K0_PFIPI</name>
<organism evidence="7">
    <name type="scientific">Pfiesteria piscicida</name>
    <name type="common">Phantom dinoflagellate</name>
    <dbReference type="NCBI Taxonomy" id="71001"/>
    <lineage>
        <taxon>Eukaryota</taxon>
        <taxon>Sar</taxon>
        <taxon>Alveolata</taxon>
        <taxon>Dinophyceae</taxon>
        <taxon>Peridiniales</taxon>
        <taxon>Pfiesteriaceae</taxon>
        <taxon>Pfiesteria</taxon>
    </lineage>
</organism>
<evidence type="ECO:0000313" key="7">
    <source>
        <dbReference type="EMBL" id="ACU45080.1"/>
    </source>
</evidence>
<evidence type="ECO:0000256" key="6">
    <source>
        <dbReference type="PIRNR" id="PIRNR039100"/>
    </source>
</evidence>
<comment type="subcellular location">
    <subcellularLocation>
        <location evidence="1 6">Cytoplasm</location>
        <location evidence="1 6">Cytoskeleton</location>
    </subcellularLocation>
</comment>
<dbReference type="Pfam" id="PF05856">
    <property type="entry name" value="ARPC4"/>
    <property type="match status" value="1"/>
</dbReference>
<dbReference type="AlphaFoldDB" id="E8Z6K0"/>
<accession>E8Z6K0</accession>
<dbReference type="GO" id="GO:0051015">
    <property type="term" value="F:actin filament binding"/>
    <property type="evidence" value="ECO:0007669"/>
    <property type="project" value="TreeGrafter"/>
</dbReference>
<evidence type="ECO:0000256" key="5">
    <source>
        <dbReference type="ARBA" id="ARBA00023212"/>
    </source>
</evidence>